<sequence>EYTCVVSTVSGSITSSAYVTVRGPPGEPAGVHAREGKNGSSSVIGNVELWWQEGEYHGFPVTKYTAEYISIFE</sequence>
<organism evidence="1 2">
    <name type="scientific">Lymnaea stagnalis</name>
    <name type="common">Great pond snail</name>
    <name type="synonym">Helix stagnalis</name>
    <dbReference type="NCBI Taxonomy" id="6523"/>
    <lineage>
        <taxon>Eukaryota</taxon>
        <taxon>Metazoa</taxon>
        <taxon>Spiralia</taxon>
        <taxon>Lophotrochozoa</taxon>
        <taxon>Mollusca</taxon>
        <taxon>Gastropoda</taxon>
        <taxon>Heterobranchia</taxon>
        <taxon>Euthyneura</taxon>
        <taxon>Panpulmonata</taxon>
        <taxon>Hygrophila</taxon>
        <taxon>Lymnaeoidea</taxon>
        <taxon>Lymnaeidae</taxon>
        <taxon>Lymnaea</taxon>
    </lineage>
</organism>
<feature type="non-terminal residue" evidence="1">
    <location>
        <position position="73"/>
    </location>
</feature>
<feature type="non-terminal residue" evidence="1">
    <location>
        <position position="1"/>
    </location>
</feature>
<evidence type="ECO:0000313" key="2">
    <source>
        <dbReference type="Proteomes" id="UP001497497"/>
    </source>
</evidence>
<dbReference type="Gene3D" id="2.60.40.10">
    <property type="entry name" value="Immunoglobulins"/>
    <property type="match status" value="1"/>
</dbReference>
<protein>
    <submittedName>
        <fullName evidence="1">Uncharacterized protein</fullName>
    </submittedName>
</protein>
<dbReference type="Proteomes" id="UP001497497">
    <property type="component" value="Unassembled WGS sequence"/>
</dbReference>
<evidence type="ECO:0000313" key="1">
    <source>
        <dbReference type="EMBL" id="CAL1546788.1"/>
    </source>
</evidence>
<proteinExistence type="predicted"/>
<keyword evidence="2" id="KW-1185">Reference proteome</keyword>
<dbReference type="EMBL" id="CAXITT010000855">
    <property type="protein sequence ID" value="CAL1546788.1"/>
    <property type="molecule type" value="Genomic_DNA"/>
</dbReference>
<dbReference type="AlphaFoldDB" id="A0AAV2IL23"/>
<comment type="caution">
    <text evidence="1">The sequence shown here is derived from an EMBL/GenBank/DDBJ whole genome shotgun (WGS) entry which is preliminary data.</text>
</comment>
<dbReference type="InterPro" id="IPR013783">
    <property type="entry name" value="Ig-like_fold"/>
</dbReference>
<accession>A0AAV2IL23</accession>
<reference evidence="1 2" key="1">
    <citation type="submission" date="2024-04" db="EMBL/GenBank/DDBJ databases">
        <authorList>
            <consortium name="Genoscope - CEA"/>
            <person name="William W."/>
        </authorList>
    </citation>
    <scope>NUCLEOTIDE SEQUENCE [LARGE SCALE GENOMIC DNA]</scope>
</reference>
<gene>
    <name evidence="1" type="ORF">GSLYS_00020165001</name>
</gene>
<name>A0AAV2IL23_LYMST</name>